<comment type="catalytic activity">
    <reaction evidence="7">
        <text>a 2'-deoxycytidine in DNA + S-adenosyl-L-methionine = an N(4)-methyl-2'-deoxycytidine in DNA + S-adenosyl-L-homocysteine + H(+)</text>
        <dbReference type="Rhea" id="RHEA:16857"/>
        <dbReference type="Rhea" id="RHEA-COMP:11369"/>
        <dbReference type="Rhea" id="RHEA-COMP:13674"/>
        <dbReference type="ChEBI" id="CHEBI:15378"/>
        <dbReference type="ChEBI" id="CHEBI:57856"/>
        <dbReference type="ChEBI" id="CHEBI:59789"/>
        <dbReference type="ChEBI" id="CHEBI:85452"/>
        <dbReference type="ChEBI" id="CHEBI:137933"/>
        <dbReference type="EC" id="2.1.1.113"/>
    </reaction>
</comment>
<dbReference type="InterPro" id="IPR029063">
    <property type="entry name" value="SAM-dependent_MTases_sf"/>
</dbReference>
<dbReference type="GO" id="GO:0032259">
    <property type="term" value="P:methylation"/>
    <property type="evidence" value="ECO:0007669"/>
    <property type="project" value="UniProtKB-KW"/>
</dbReference>
<gene>
    <name evidence="8" type="ORF">LCGC14_2281410</name>
</gene>
<dbReference type="PROSITE" id="PS00093">
    <property type="entry name" value="N4_MTASE"/>
    <property type="match status" value="1"/>
</dbReference>
<evidence type="ECO:0000256" key="2">
    <source>
        <dbReference type="ARBA" id="ARBA00012185"/>
    </source>
</evidence>
<feature type="non-terminal residue" evidence="8">
    <location>
        <position position="85"/>
    </location>
</feature>
<dbReference type="SUPFAM" id="SSF53335">
    <property type="entry name" value="S-adenosyl-L-methionine-dependent methyltransferases"/>
    <property type="match status" value="1"/>
</dbReference>
<dbReference type="Gene3D" id="3.40.50.150">
    <property type="entry name" value="Vaccinia Virus protein VP39"/>
    <property type="match status" value="1"/>
</dbReference>
<comment type="caution">
    <text evidence="8">The sequence shown here is derived from an EMBL/GenBank/DDBJ whole genome shotgun (WGS) entry which is preliminary data.</text>
</comment>
<accession>A0A0F9FP95</accession>
<evidence type="ECO:0000256" key="6">
    <source>
        <dbReference type="ARBA" id="ARBA00022747"/>
    </source>
</evidence>
<dbReference type="GO" id="GO:0003677">
    <property type="term" value="F:DNA binding"/>
    <property type="evidence" value="ECO:0007669"/>
    <property type="project" value="InterPro"/>
</dbReference>
<dbReference type="InterPro" id="IPR017985">
    <property type="entry name" value="MeTrfase_CN4_CS"/>
</dbReference>
<dbReference type="GO" id="GO:0009307">
    <property type="term" value="P:DNA restriction-modification system"/>
    <property type="evidence" value="ECO:0007669"/>
    <property type="project" value="UniProtKB-KW"/>
</dbReference>
<evidence type="ECO:0000313" key="8">
    <source>
        <dbReference type="EMBL" id="KKL52847.1"/>
    </source>
</evidence>
<evidence type="ECO:0000256" key="3">
    <source>
        <dbReference type="ARBA" id="ARBA00022603"/>
    </source>
</evidence>
<dbReference type="GO" id="GO:0015667">
    <property type="term" value="F:site-specific DNA-methyltransferase (cytosine-N4-specific) activity"/>
    <property type="evidence" value="ECO:0007669"/>
    <property type="project" value="UniProtKB-EC"/>
</dbReference>
<keyword evidence="3" id="KW-0489">Methyltransferase</keyword>
<keyword evidence="6" id="KW-0680">Restriction system</keyword>
<sequence>MKPYFQYNHSTIYNKDCRTMPELADGSVQCVVTSPPYWGLRKYAGVPDLIWGGQPDCEHEWVDKEHRDTRGVEGSNLTGRLPYKE</sequence>
<dbReference type="AlphaFoldDB" id="A0A0F9FP95"/>
<evidence type="ECO:0000256" key="7">
    <source>
        <dbReference type="ARBA" id="ARBA00049120"/>
    </source>
</evidence>
<dbReference type="EC" id="2.1.1.113" evidence="2"/>
<dbReference type="EMBL" id="LAZR01031748">
    <property type="protein sequence ID" value="KKL52847.1"/>
    <property type="molecule type" value="Genomic_DNA"/>
</dbReference>
<name>A0A0F9FP95_9ZZZZ</name>
<protein>
    <recommendedName>
        <fullName evidence="2">site-specific DNA-methyltransferase (cytosine-N(4)-specific)</fullName>
        <ecNumber evidence="2">2.1.1.113</ecNumber>
    </recommendedName>
</protein>
<reference evidence="8" key="1">
    <citation type="journal article" date="2015" name="Nature">
        <title>Complex archaea that bridge the gap between prokaryotes and eukaryotes.</title>
        <authorList>
            <person name="Spang A."/>
            <person name="Saw J.H."/>
            <person name="Jorgensen S.L."/>
            <person name="Zaremba-Niedzwiedzka K."/>
            <person name="Martijn J."/>
            <person name="Lind A.E."/>
            <person name="van Eijk R."/>
            <person name="Schleper C."/>
            <person name="Guy L."/>
            <person name="Ettema T.J."/>
        </authorList>
    </citation>
    <scope>NUCLEOTIDE SEQUENCE</scope>
</reference>
<keyword evidence="4" id="KW-0808">Transferase</keyword>
<organism evidence="8">
    <name type="scientific">marine sediment metagenome</name>
    <dbReference type="NCBI Taxonomy" id="412755"/>
    <lineage>
        <taxon>unclassified sequences</taxon>
        <taxon>metagenomes</taxon>
        <taxon>ecological metagenomes</taxon>
    </lineage>
</organism>
<evidence type="ECO:0000256" key="1">
    <source>
        <dbReference type="ARBA" id="ARBA00010203"/>
    </source>
</evidence>
<evidence type="ECO:0000256" key="5">
    <source>
        <dbReference type="ARBA" id="ARBA00022691"/>
    </source>
</evidence>
<comment type="similarity">
    <text evidence="1">Belongs to the N(4)/N(6)-methyltransferase family. N(4) subfamily.</text>
</comment>
<evidence type="ECO:0000256" key="4">
    <source>
        <dbReference type="ARBA" id="ARBA00022679"/>
    </source>
</evidence>
<keyword evidence="5" id="KW-0949">S-adenosyl-L-methionine</keyword>
<proteinExistence type="inferred from homology"/>